<proteinExistence type="predicted"/>
<evidence type="ECO:0000313" key="2">
    <source>
        <dbReference type="Proteomes" id="UP000886501"/>
    </source>
</evidence>
<name>A0ACB6ZUF4_THEGA</name>
<keyword evidence="2" id="KW-1185">Reference proteome</keyword>
<reference evidence="1" key="2">
    <citation type="journal article" date="2020" name="Nat. Commun.">
        <title>Large-scale genome sequencing of mycorrhizal fungi provides insights into the early evolution of symbiotic traits.</title>
        <authorList>
            <person name="Miyauchi S."/>
            <person name="Kiss E."/>
            <person name="Kuo A."/>
            <person name="Drula E."/>
            <person name="Kohler A."/>
            <person name="Sanchez-Garcia M."/>
            <person name="Morin E."/>
            <person name="Andreopoulos B."/>
            <person name="Barry K.W."/>
            <person name="Bonito G."/>
            <person name="Buee M."/>
            <person name="Carver A."/>
            <person name="Chen C."/>
            <person name="Cichocki N."/>
            <person name="Clum A."/>
            <person name="Culley D."/>
            <person name="Crous P.W."/>
            <person name="Fauchery L."/>
            <person name="Girlanda M."/>
            <person name="Hayes R.D."/>
            <person name="Keri Z."/>
            <person name="LaButti K."/>
            <person name="Lipzen A."/>
            <person name="Lombard V."/>
            <person name="Magnuson J."/>
            <person name="Maillard F."/>
            <person name="Murat C."/>
            <person name="Nolan M."/>
            <person name="Ohm R.A."/>
            <person name="Pangilinan J."/>
            <person name="Pereira M.F."/>
            <person name="Perotto S."/>
            <person name="Peter M."/>
            <person name="Pfister S."/>
            <person name="Riley R."/>
            <person name="Sitrit Y."/>
            <person name="Stielow J.B."/>
            <person name="Szollosi G."/>
            <person name="Zifcakova L."/>
            <person name="Stursova M."/>
            <person name="Spatafora J.W."/>
            <person name="Tedersoo L."/>
            <person name="Vaario L.M."/>
            <person name="Yamada A."/>
            <person name="Yan M."/>
            <person name="Wang P."/>
            <person name="Xu J."/>
            <person name="Bruns T."/>
            <person name="Baldrian P."/>
            <person name="Vilgalys R."/>
            <person name="Dunand C."/>
            <person name="Henrissat B."/>
            <person name="Grigoriev I.V."/>
            <person name="Hibbett D."/>
            <person name="Nagy L.G."/>
            <person name="Martin F.M."/>
        </authorList>
    </citation>
    <scope>NUCLEOTIDE SEQUENCE</scope>
    <source>
        <strain evidence="1">P2</strain>
    </source>
</reference>
<protein>
    <submittedName>
        <fullName evidence="1">Uncharacterized protein</fullName>
    </submittedName>
</protein>
<reference evidence="1" key="1">
    <citation type="submission" date="2019-10" db="EMBL/GenBank/DDBJ databases">
        <authorList>
            <consortium name="DOE Joint Genome Institute"/>
            <person name="Kuo A."/>
            <person name="Miyauchi S."/>
            <person name="Kiss E."/>
            <person name="Drula E."/>
            <person name="Kohler A."/>
            <person name="Sanchez-Garcia M."/>
            <person name="Andreopoulos B."/>
            <person name="Barry K.W."/>
            <person name="Bonito G."/>
            <person name="Buee M."/>
            <person name="Carver A."/>
            <person name="Chen C."/>
            <person name="Cichocki N."/>
            <person name="Clum A."/>
            <person name="Culley D."/>
            <person name="Crous P.W."/>
            <person name="Fauchery L."/>
            <person name="Girlanda M."/>
            <person name="Hayes R."/>
            <person name="Keri Z."/>
            <person name="Labutti K."/>
            <person name="Lipzen A."/>
            <person name="Lombard V."/>
            <person name="Magnuson J."/>
            <person name="Maillard F."/>
            <person name="Morin E."/>
            <person name="Murat C."/>
            <person name="Nolan M."/>
            <person name="Ohm R."/>
            <person name="Pangilinan J."/>
            <person name="Pereira M."/>
            <person name="Perotto S."/>
            <person name="Peter M."/>
            <person name="Riley R."/>
            <person name="Sitrit Y."/>
            <person name="Stielow B."/>
            <person name="Szollosi G."/>
            <person name="Zifcakova L."/>
            <person name="Stursova M."/>
            <person name="Spatafora J.W."/>
            <person name="Tedersoo L."/>
            <person name="Vaario L.-M."/>
            <person name="Yamada A."/>
            <person name="Yan M."/>
            <person name="Wang P."/>
            <person name="Xu J."/>
            <person name="Bruns T."/>
            <person name="Baldrian P."/>
            <person name="Vilgalys R."/>
            <person name="Henrissat B."/>
            <person name="Grigoriev I.V."/>
            <person name="Hibbett D."/>
            <person name="Nagy L.G."/>
            <person name="Martin F.M."/>
        </authorList>
    </citation>
    <scope>NUCLEOTIDE SEQUENCE</scope>
    <source>
        <strain evidence="1">P2</strain>
    </source>
</reference>
<dbReference type="EMBL" id="MU117965">
    <property type="protein sequence ID" value="KAF9653079.1"/>
    <property type="molecule type" value="Genomic_DNA"/>
</dbReference>
<dbReference type="Proteomes" id="UP000886501">
    <property type="component" value="Unassembled WGS sequence"/>
</dbReference>
<accession>A0ACB6ZUF4</accession>
<comment type="caution">
    <text evidence="1">The sequence shown here is derived from an EMBL/GenBank/DDBJ whole genome shotgun (WGS) entry which is preliminary data.</text>
</comment>
<evidence type="ECO:0000313" key="1">
    <source>
        <dbReference type="EMBL" id="KAF9653079.1"/>
    </source>
</evidence>
<gene>
    <name evidence="1" type="ORF">BDM02DRAFT_3108199</name>
</gene>
<organism evidence="1 2">
    <name type="scientific">Thelephora ganbajun</name>
    <name type="common">Ganba fungus</name>
    <dbReference type="NCBI Taxonomy" id="370292"/>
    <lineage>
        <taxon>Eukaryota</taxon>
        <taxon>Fungi</taxon>
        <taxon>Dikarya</taxon>
        <taxon>Basidiomycota</taxon>
        <taxon>Agaricomycotina</taxon>
        <taxon>Agaricomycetes</taxon>
        <taxon>Thelephorales</taxon>
        <taxon>Thelephoraceae</taxon>
        <taxon>Thelephora</taxon>
    </lineage>
</organism>
<sequence length="218" mass="24367">MPETINIYDTEIRRPTTVVVDGVAPFVPRFLEQVGDASTRKEVVSRVKGRHLSLQNQSRARARAKKNERKQGLKVPRLRPESWRLPDDETKFEAYVPLHRLWLGYISELLGLGPQPAGTATEQNAAMPNVATMHAKLVKADFHGSIMTVRQSRNPCLVGLSGIVIYESENGFRVITRGNNLKSGVTETEQCFCVWCSALFCNGDDGGQWRDRFGCAAH</sequence>